<dbReference type="GO" id="GO:0008299">
    <property type="term" value="P:isoprenoid biosynthetic process"/>
    <property type="evidence" value="ECO:0007669"/>
    <property type="project" value="InterPro"/>
</dbReference>
<keyword evidence="5" id="KW-0456">Lyase</keyword>
<evidence type="ECO:0000313" key="9">
    <source>
        <dbReference type="Proteomes" id="UP000237662"/>
    </source>
</evidence>
<evidence type="ECO:0000256" key="1">
    <source>
        <dbReference type="ARBA" id="ARBA00022516"/>
    </source>
</evidence>
<dbReference type="InterPro" id="IPR041431">
    <property type="entry name" value="Mvd1_C"/>
</dbReference>
<keyword evidence="4" id="KW-0443">Lipid metabolism</keyword>
<dbReference type="InterPro" id="IPR053859">
    <property type="entry name" value="MVD-like_N"/>
</dbReference>
<dbReference type="Proteomes" id="UP000237662">
    <property type="component" value="Unassembled WGS sequence"/>
</dbReference>
<reference evidence="8 9" key="1">
    <citation type="submission" date="2018-02" db="EMBL/GenBank/DDBJ databases">
        <title>Genomic Encyclopedia of Archaeal and Bacterial Type Strains, Phase II (KMG-II): from individual species to whole genera.</title>
        <authorList>
            <person name="Goeker M."/>
        </authorList>
    </citation>
    <scope>NUCLEOTIDE SEQUENCE [LARGE SCALE GENOMIC DNA]</scope>
    <source>
        <strain evidence="8 9">DSM 29526</strain>
    </source>
</reference>
<dbReference type="RefSeq" id="WP_104417801.1">
    <property type="nucleotide sequence ID" value="NZ_PTJC01000005.1"/>
</dbReference>
<evidence type="ECO:0000259" key="6">
    <source>
        <dbReference type="Pfam" id="PF18376"/>
    </source>
</evidence>
<keyword evidence="3" id="KW-0067">ATP-binding</keyword>
<dbReference type="InterPro" id="IPR020568">
    <property type="entry name" value="Ribosomal_Su5_D2-typ_SF"/>
</dbReference>
<name>A0A2S6I6P2_9BACT</name>
<feature type="domain" description="Diphosphomevalonate decarboxylase-like N-terminal" evidence="7">
    <location>
        <begin position="25"/>
        <end position="189"/>
    </location>
</feature>
<dbReference type="Gene3D" id="3.30.70.890">
    <property type="entry name" value="GHMP kinase, C-terminal domain"/>
    <property type="match status" value="1"/>
</dbReference>
<gene>
    <name evidence="8" type="ORF">CLV84_0119</name>
</gene>
<evidence type="ECO:0000256" key="5">
    <source>
        <dbReference type="ARBA" id="ARBA00023239"/>
    </source>
</evidence>
<dbReference type="EMBL" id="PTJC01000005">
    <property type="protein sequence ID" value="PPK87183.1"/>
    <property type="molecule type" value="Genomic_DNA"/>
</dbReference>
<dbReference type="AlphaFoldDB" id="A0A2S6I6P2"/>
<evidence type="ECO:0000256" key="4">
    <source>
        <dbReference type="ARBA" id="ARBA00023098"/>
    </source>
</evidence>
<evidence type="ECO:0000256" key="3">
    <source>
        <dbReference type="ARBA" id="ARBA00022840"/>
    </source>
</evidence>
<keyword evidence="9" id="KW-1185">Reference proteome</keyword>
<dbReference type="PIRSF" id="PIRSF015950">
    <property type="entry name" value="Mev_P_decrbx"/>
    <property type="match status" value="1"/>
</dbReference>
<accession>A0A2S6I6P2</accession>
<dbReference type="GO" id="GO:0005524">
    <property type="term" value="F:ATP binding"/>
    <property type="evidence" value="ECO:0007669"/>
    <property type="project" value="UniProtKB-KW"/>
</dbReference>
<dbReference type="InterPro" id="IPR005935">
    <property type="entry name" value="Mev_decarb"/>
</dbReference>
<proteinExistence type="predicted"/>
<dbReference type="Pfam" id="PF18376">
    <property type="entry name" value="MDD_C"/>
    <property type="match status" value="1"/>
</dbReference>
<dbReference type="OrthoDB" id="5498344at2"/>
<dbReference type="GO" id="GO:0016831">
    <property type="term" value="F:carboxy-lyase activity"/>
    <property type="evidence" value="ECO:0007669"/>
    <property type="project" value="InterPro"/>
</dbReference>
<dbReference type="Gene3D" id="3.30.230.10">
    <property type="match status" value="1"/>
</dbReference>
<dbReference type="Pfam" id="PF22700">
    <property type="entry name" value="MVD-like_N"/>
    <property type="match status" value="1"/>
</dbReference>
<keyword evidence="2" id="KW-0547">Nucleotide-binding</keyword>
<dbReference type="PANTHER" id="PTHR10977">
    <property type="entry name" value="DIPHOSPHOMEVALONATE DECARBOXYLASE"/>
    <property type="match status" value="1"/>
</dbReference>
<sequence length="370" mass="41214">MKYDNSGLTLVTDEVEAGAIRWRSPSNIALVKYWGKHGDQLPRNASVSFTLDAAATDTTLHYTPRQQLGEGIDLELYLDGNPRVDFAERTRTFFSKLLPIYPFLRQLSFRVETQNSFPHSAGIASSASGMSALALCLVSLEEALFEPLTDRGAFYRKASFLARLGSGSASRSVYGSAAVWGKSEAVADSSDEYAVSIADRLHPVFQTYHDDILLVSREEKSVSSRAGHGLMEQNPYAPPRYDQANRRVTEMLRLLMEGDTENFGQLLESEALTLHALMMSSRPYYTLIEPNTLHVIKLLQHYRRETGHPVHFTLDAGPNVHLLYPDAIAGEVKDFIRGHLLPYCEDKLYLADRVGKGPQQLAANTTTSVR</sequence>
<dbReference type="SUPFAM" id="SSF55060">
    <property type="entry name" value="GHMP Kinase, C-terminal domain"/>
    <property type="match status" value="1"/>
</dbReference>
<evidence type="ECO:0000256" key="2">
    <source>
        <dbReference type="ARBA" id="ARBA00022741"/>
    </source>
</evidence>
<comment type="caution">
    <text evidence="8">The sequence shown here is derived from an EMBL/GenBank/DDBJ whole genome shotgun (WGS) entry which is preliminary data.</text>
</comment>
<protein>
    <submittedName>
        <fullName evidence="8">Diphosphomevalonate decarboxylase</fullName>
    </submittedName>
</protein>
<organism evidence="8 9">
    <name type="scientific">Neolewinella xylanilytica</name>
    <dbReference type="NCBI Taxonomy" id="1514080"/>
    <lineage>
        <taxon>Bacteria</taxon>
        <taxon>Pseudomonadati</taxon>
        <taxon>Bacteroidota</taxon>
        <taxon>Saprospiria</taxon>
        <taxon>Saprospirales</taxon>
        <taxon>Lewinellaceae</taxon>
        <taxon>Neolewinella</taxon>
    </lineage>
</organism>
<evidence type="ECO:0000313" key="8">
    <source>
        <dbReference type="EMBL" id="PPK87183.1"/>
    </source>
</evidence>
<dbReference type="SUPFAM" id="SSF54211">
    <property type="entry name" value="Ribosomal protein S5 domain 2-like"/>
    <property type="match status" value="1"/>
</dbReference>
<keyword evidence="1" id="KW-0444">Lipid biosynthesis</keyword>
<dbReference type="PANTHER" id="PTHR10977:SF3">
    <property type="entry name" value="DIPHOSPHOMEVALONATE DECARBOXYLASE"/>
    <property type="match status" value="1"/>
</dbReference>
<dbReference type="InterPro" id="IPR014721">
    <property type="entry name" value="Ribsml_uS5_D2-typ_fold_subgr"/>
</dbReference>
<dbReference type="InterPro" id="IPR036554">
    <property type="entry name" value="GHMP_kinase_C_sf"/>
</dbReference>
<feature type="domain" description="Mvd1 C-terminal" evidence="6">
    <location>
        <begin position="212"/>
        <end position="337"/>
    </location>
</feature>
<evidence type="ECO:0000259" key="7">
    <source>
        <dbReference type="Pfam" id="PF22700"/>
    </source>
</evidence>